<dbReference type="EMBL" id="MU001637">
    <property type="protein sequence ID" value="KAF2481621.1"/>
    <property type="molecule type" value="Genomic_DNA"/>
</dbReference>
<accession>A0A6A6PPL6</accession>
<dbReference type="GeneID" id="54478311"/>
<evidence type="ECO:0000256" key="1">
    <source>
        <dbReference type="SAM" id="MobiDB-lite"/>
    </source>
</evidence>
<dbReference type="Proteomes" id="UP000799767">
    <property type="component" value="Unassembled WGS sequence"/>
</dbReference>
<feature type="compositionally biased region" description="Low complexity" evidence="1">
    <location>
        <begin position="31"/>
        <end position="44"/>
    </location>
</feature>
<dbReference type="AlphaFoldDB" id="A0A6A6PPL6"/>
<organism evidence="2 3">
    <name type="scientific">Neohortaea acidophila</name>
    <dbReference type="NCBI Taxonomy" id="245834"/>
    <lineage>
        <taxon>Eukaryota</taxon>
        <taxon>Fungi</taxon>
        <taxon>Dikarya</taxon>
        <taxon>Ascomycota</taxon>
        <taxon>Pezizomycotina</taxon>
        <taxon>Dothideomycetes</taxon>
        <taxon>Dothideomycetidae</taxon>
        <taxon>Mycosphaerellales</taxon>
        <taxon>Teratosphaeriaceae</taxon>
        <taxon>Neohortaea</taxon>
    </lineage>
</organism>
<feature type="compositionally biased region" description="Acidic residues" evidence="1">
    <location>
        <begin position="227"/>
        <end position="248"/>
    </location>
</feature>
<reference evidence="2" key="1">
    <citation type="journal article" date="2020" name="Stud. Mycol.">
        <title>101 Dothideomycetes genomes: a test case for predicting lifestyles and emergence of pathogens.</title>
        <authorList>
            <person name="Haridas S."/>
            <person name="Albert R."/>
            <person name="Binder M."/>
            <person name="Bloem J."/>
            <person name="Labutti K."/>
            <person name="Salamov A."/>
            <person name="Andreopoulos B."/>
            <person name="Baker S."/>
            <person name="Barry K."/>
            <person name="Bills G."/>
            <person name="Bluhm B."/>
            <person name="Cannon C."/>
            <person name="Castanera R."/>
            <person name="Culley D."/>
            <person name="Daum C."/>
            <person name="Ezra D."/>
            <person name="Gonzalez J."/>
            <person name="Henrissat B."/>
            <person name="Kuo A."/>
            <person name="Liang C."/>
            <person name="Lipzen A."/>
            <person name="Lutzoni F."/>
            <person name="Magnuson J."/>
            <person name="Mondo S."/>
            <person name="Nolan M."/>
            <person name="Ohm R."/>
            <person name="Pangilinan J."/>
            <person name="Park H.-J."/>
            <person name="Ramirez L."/>
            <person name="Alfaro M."/>
            <person name="Sun H."/>
            <person name="Tritt A."/>
            <person name="Yoshinaga Y."/>
            <person name="Zwiers L.-H."/>
            <person name="Turgeon B."/>
            <person name="Goodwin S."/>
            <person name="Spatafora J."/>
            <person name="Crous P."/>
            <person name="Grigoriev I."/>
        </authorList>
    </citation>
    <scope>NUCLEOTIDE SEQUENCE</scope>
    <source>
        <strain evidence="2">CBS 113389</strain>
    </source>
</reference>
<dbReference type="RefSeq" id="XP_033588191.1">
    <property type="nucleotide sequence ID" value="XM_033737309.1"/>
</dbReference>
<protein>
    <submittedName>
        <fullName evidence="2">Uncharacterized protein</fullName>
    </submittedName>
</protein>
<feature type="region of interest" description="Disordered" evidence="1">
    <location>
        <begin position="217"/>
        <end position="258"/>
    </location>
</feature>
<gene>
    <name evidence="2" type="ORF">BDY17DRAFT_325144</name>
</gene>
<evidence type="ECO:0000313" key="3">
    <source>
        <dbReference type="Proteomes" id="UP000799767"/>
    </source>
</evidence>
<feature type="region of interest" description="Disordered" evidence="1">
    <location>
        <begin position="26"/>
        <end position="54"/>
    </location>
</feature>
<proteinExistence type="predicted"/>
<feature type="region of interest" description="Disordered" evidence="1">
    <location>
        <begin position="1"/>
        <end position="20"/>
    </location>
</feature>
<name>A0A6A6PPL6_9PEZI</name>
<evidence type="ECO:0000313" key="2">
    <source>
        <dbReference type="EMBL" id="KAF2481621.1"/>
    </source>
</evidence>
<feature type="compositionally biased region" description="Low complexity" evidence="1">
    <location>
        <begin position="249"/>
        <end position="258"/>
    </location>
</feature>
<sequence length="258" mass="28607">MSAPTPDHLHNHNTNEDSDIDPLATFLANHTPTTPKLSTTSTSKPQRKHQVRPKPTLYYQTNATHKLRALDKLSPDQKPAGLQSLIVDIRSLIAQSWKVLEVYYEPEYTHRAAHDANEVQLEKVMTGVSMLVRSKWEVVWHLTNMASQYADYCQEAKDDGVDIVTEKADEVLLGFTRDVLAAGGAAGVGIRGAKVAVVRDWEVEGVRFLLEAEDLGTEETVAKKPDGEEDSGDEVSESSSSEEEDEPDVQVVDPVFRL</sequence>
<keyword evidence="3" id="KW-1185">Reference proteome</keyword>